<evidence type="ECO:0000313" key="3">
    <source>
        <dbReference type="Proteomes" id="UP001082703"/>
    </source>
</evidence>
<evidence type="ECO:0000313" key="2">
    <source>
        <dbReference type="EMBL" id="MCY1714367.1"/>
    </source>
</evidence>
<organism evidence="2 3">
    <name type="scientific">Caproiciproducens galactitolivorans</name>
    <dbReference type="NCBI Taxonomy" id="642589"/>
    <lineage>
        <taxon>Bacteria</taxon>
        <taxon>Bacillati</taxon>
        <taxon>Bacillota</taxon>
        <taxon>Clostridia</taxon>
        <taxon>Eubacteriales</taxon>
        <taxon>Acutalibacteraceae</taxon>
        <taxon>Caproiciproducens</taxon>
    </lineage>
</organism>
<name>A0ABT4BTZ1_9FIRM</name>
<reference evidence="2 3" key="1">
    <citation type="submission" date="2022-11" db="EMBL/GenBank/DDBJ databases">
        <authorList>
            <person name="Caiyu Z."/>
        </authorList>
    </citation>
    <scope>NUCLEOTIDE SEQUENCE [LARGE SCALE GENOMIC DNA]</scope>
    <source>
        <strain evidence="2 3">YR-4</strain>
    </source>
</reference>
<feature type="signal peptide" evidence="1">
    <location>
        <begin position="1"/>
        <end position="26"/>
    </location>
</feature>
<dbReference type="Proteomes" id="UP001082703">
    <property type="component" value="Unassembled WGS sequence"/>
</dbReference>
<proteinExistence type="predicted"/>
<sequence>MKKIKTKVLSLVLASMLIISSFSSVAAAAATKSMTGAINDTNRDEIYLVNGGTANTANLTDFLLNSGNDFLFETTGHKRVSDEKISAIAHVSGDNLVSLKVDNSTDTATLRLKSSTASGKEVISVLYEGSYTDDDGNDYTVKARNNLTVYVYDKDQIVFGEYDPHYATKDSGIGFDDFETFAQNANYKKTLGIYKAKPSADSALATFEAADLTAATSGITDKTAYSFSITGSDVHTSVADDASKFTRFPTATVGRAFSSETNLYTQDAGTMNVSITVKKLVADGSTYKASTSSGDSYTLKTKIEKKVDAATLLPDSKVFTIQKTDGKTMLSGDVNAKTSNVTDSEVVFPKGTTSVHVDEKTAVKKISGYVGDLQIGDARVGSIDVKSGTVEVTDGTVGDITMSGAPVTSGGDAVLISGGKVGNIDVTDVALDSDSNVTVNAGITGTICANGTVTIISNDSDTPIVTGKITAQDILMSSRESKITCAGVKSSADGSITLSGDDLNVNAIDLDSRETTVHVGDDSEEFIGKIPAPANAKNGTISSQYEDTSATVSGPVTVGTISLDSDTTLTFNGMVTADTINGDGTMKIAAGNLYVADSASGVTLMLTDKAFAAGTTVFKAASDAVDADDFNTCGFTLAKTAGTSIDTFKIASLSFAGLVMNKDSSNIAKGYSETFTATAYPAGTSIPAGASIAWELDGRSDIFELTSSGASATVKVNGFDPVFASENKTTLTATLYDADGYELDDYGTAKCAITAIATPDAVSDTNAALSVEAGSSYIMKVTASAVPSVVAGTSGVFKVELASKNGNEYFYRLSAVGPVDSGTGIYLNGNKIFVATVKGHSFTSDTTMDIAVDGSYMFKINSSAAPTVTVGSPCFRLSYVSKSGNDYFYKITSAGAAGSAAGIYVNGTRIFVATVKGTSFTSDTTVDLTVHGAYTFKITSATVPAVTVGSPNFKLAPVSKSGNDYFYKITSTGAAGSAAGIYVNGARIFVATVG</sequence>
<gene>
    <name evidence="2" type="ORF">OUY18_08870</name>
</gene>
<comment type="caution">
    <text evidence="2">The sequence shown here is derived from an EMBL/GenBank/DDBJ whole genome shotgun (WGS) entry which is preliminary data.</text>
</comment>
<accession>A0ABT4BTZ1</accession>
<keyword evidence="1" id="KW-0732">Signal</keyword>
<dbReference type="RefSeq" id="WP_268058419.1">
    <property type="nucleotide sequence ID" value="NZ_JAPOHA010000008.1"/>
</dbReference>
<evidence type="ECO:0000256" key="1">
    <source>
        <dbReference type="SAM" id="SignalP"/>
    </source>
</evidence>
<feature type="chain" id="PRO_5046782255" evidence="1">
    <location>
        <begin position="27"/>
        <end position="994"/>
    </location>
</feature>
<protein>
    <submittedName>
        <fullName evidence="2">Uncharacterized protein</fullName>
    </submittedName>
</protein>
<keyword evidence="3" id="KW-1185">Reference proteome</keyword>
<dbReference type="EMBL" id="JAPOHA010000008">
    <property type="protein sequence ID" value="MCY1714367.1"/>
    <property type="molecule type" value="Genomic_DNA"/>
</dbReference>